<keyword evidence="2" id="KW-1185">Reference proteome</keyword>
<evidence type="ECO:0000313" key="2">
    <source>
        <dbReference type="Proteomes" id="UP001231941"/>
    </source>
</evidence>
<evidence type="ECO:0000313" key="1">
    <source>
        <dbReference type="EMBL" id="MDP5277247.1"/>
    </source>
</evidence>
<comment type="caution">
    <text evidence="1">The sequence shown here is derived from an EMBL/GenBank/DDBJ whole genome shotgun (WGS) entry which is preliminary data.</text>
</comment>
<sequence>MSKNKEQWTYNTDDEYWNNEIYDSKEDAIAAGRENIKDDEPDYYYESSHFSIGKLVHLPRPSIDVEGLLEELGDRLYDEHEQAGEDCFKNVSKEQIGDLHETLNSALNKWMDKHNLDPTRGFFTVEDIEEVPFEEGVN</sequence>
<organism evidence="1 2">
    <name type="scientific">Chengkuizengella axinellae</name>
    <dbReference type="NCBI Taxonomy" id="3064388"/>
    <lineage>
        <taxon>Bacteria</taxon>
        <taxon>Bacillati</taxon>
        <taxon>Bacillota</taxon>
        <taxon>Bacilli</taxon>
        <taxon>Bacillales</taxon>
        <taxon>Paenibacillaceae</taxon>
        <taxon>Chengkuizengella</taxon>
    </lineage>
</organism>
<dbReference type="RefSeq" id="WP_305994546.1">
    <property type="nucleotide sequence ID" value="NZ_JAVAMP010000039.1"/>
</dbReference>
<protein>
    <submittedName>
        <fullName evidence="1">Uncharacterized protein</fullName>
    </submittedName>
</protein>
<gene>
    <name evidence="1" type="ORF">Q5Y73_24500</name>
</gene>
<name>A0ABT9J6Z8_9BACL</name>
<dbReference type="EMBL" id="JAVAMP010000039">
    <property type="protein sequence ID" value="MDP5277247.1"/>
    <property type="molecule type" value="Genomic_DNA"/>
</dbReference>
<dbReference type="Proteomes" id="UP001231941">
    <property type="component" value="Unassembled WGS sequence"/>
</dbReference>
<proteinExistence type="predicted"/>
<accession>A0ABT9J6Z8</accession>
<reference evidence="1 2" key="1">
    <citation type="submission" date="2023-08" db="EMBL/GenBank/DDBJ databases">
        <authorList>
            <person name="Park J.-S."/>
        </authorList>
    </citation>
    <scope>NUCLEOTIDE SEQUENCE [LARGE SCALE GENOMIC DNA]</scope>
    <source>
        <strain evidence="1 2">2205SS18-9</strain>
    </source>
</reference>